<evidence type="ECO:0000313" key="3">
    <source>
        <dbReference type="EMBL" id="KAK3312354.1"/>
    </source>
</evidence>
<feature type="transmembrane region" description="Helical" evidence="2">
    <location>
        <begin position="218"/>
        <end position="242"/>
    </location>
</feature>
<protein>
    <submittedName>
        <fullName evidence="3">Uncharacterized protein</fullName>
    </submittedName>
</protein>
<keyword evidence="2" id="KW-0472">Membrane</keyword>
<keyword evidence="2" id="KW-1133">Transmembrane helix</keyword>
<name>A0AAE0HT20_9PEZI</name>
<keyword evidence="4" id="KW-1185">Reference proteome</keyword>
<feature type="region of interest" description="Disordered" evidence="1">
    <location>
        <begin position="248"/>
        <end position="309"/>
    </location>
</feature>
<feature type="compositionally biased region" description="Basic and acidic residues" evidence="1">
    <location>
        <begin position="267"/>
        <end position="309"/>
    </location>
</feature>
<dbReference type="Proteomes" id="UP001283341">
    <property type="component" value="Unassembled WGS sequence"/>
</dbReference>
<proteinExistence type="predicted"/>
<organism evidence="3 4">
    <name type="scientific">Apodospora peruviana</name>
    <dbReference type="NCBI Taxonomy" id="516989"/>
    <lineage>
        <taxon>Eukaryota</taxon>
        <taxon>Fungi</taxon>
        <taxon>Dikarya</taxon>
        <taxon>Ascomycota</taxon>
        <taxon>Pezizomycotina</taxon>
        <taxon>Sordariomycetes</taxon>
        <taxon>Sordariomycetidae</taxon>
        <taxon>Sordariales</taxon>
        <taxon>Lasiosphaeriaceae</taxon>
        <taxon>Apodospora</taxon>
    </lineage>
</organism>
<feature type="region of interest" description="Disordered" evidence="1">
    <location>
        <begin position="189"/>
        <end position="211"/>
    </location>
</feature>
<dbReference type="AlphaFoldDB" id="A0AAE0HT20"/>
<keyword evidence="2" id="KW-0812">Transmembrane</keyword>
<evidence type="ECO:0000313" key="4">
    <source>
        <dbReference type="Proteomes" id="UP001283341"/>
    </source>
</evidence>
<evidence type="ECO:0000256" key="1">
    <source>
        <dbReference type="SAM" id="MobiDB-lite"/>
    </source>
</evidence>
<feature type="compositionally biased region" description="Low complexity" evidence="1">
    <location>
        <begin position="250"/>
        <end position="265"/>
    </location>
</feature>
<evidence type="ECO:0000256" key="2">
    <source>
        <dbReference type="SAM" id="Phobius"/>
    </source>
</evidence>
<accession>A0AAE0HT20</accession>
<reference evidence="3" key="1">
    <citation type="journal article" date="2023" name="Mol. Phylogenet. Evol.">
        <title>Genome-scale phylogeny and comparative genomics of the fungal order Sordariales.</title>
        <authorList>
            <person name="Hensen N."/>
            <person name="Bonometti L."/>
            <person name="Westerberg I."/>
            <person name="Brannstrom I.O."/>
            <person name="Guillou S."/>
            <person name="Cros-Aarteil S."/>
            <person name="Calhoun S."/>
            <person name="Haridas S."/>
            <person name="Kuo A."/>
            <person name="Mondo S."/>
            <person name="Pangilinan J."/>
            <person name="Riley R."/>
            <person name="LaButti K."/>
            <person name="Andreopoulos B."/>
            <person name="Lipzen A."/>
            <person name="Chen C."/>
            <person name="Yan M."/>
            <person name="Daum C."/>
            <person name="Ng V."/>
            <person name="Clum A."/>
            <person name="Steindorff A."/>
            <person name="Ohm R.A."/>
            <person name="Martin F."/>
            <person name="Silar P."/>
            <person name="Natvig D.O."/>
            <person name="Lalanne C."/>
            <person name="Gautier V."/>
            <person name="Ament-Velasquez S.L."/>
            <person name="Kruys A."/>
            <person name="Hutchinson M.I."/>
            <person name="Powell A.J."/>
            <person name="Barry K."/>
            <person name="Miller A.N."/>
            <person name="Grigoriev I.V."/>
            <person name="Debuchy R."/>
            <person name="Gladieux P."/>
            <person name="Hiltunen Thoren M."/>
            <person name="Johannesson H."/>
        </authorList>
    </citation>
    <scope>NUCLEOTIDE SEQUENCE</scope>
    <source>
        <strain evidence="3">CBS 118394</strain>
    </source>
</reference>
<gene>
    <name evidence="3" type="ORF">B0H66DRAFT_608623</name>
</gene>
<feature type="compositionally biased region" description="Low complexity" evidence="1">
    <location>
        <begin position="189"/>
        <end position="199"/>
    </location>
</feature>
<dbReference type="EMBL" id="JAUEDM010000009">
    <property type="protein sequence ID" value="KAK3312354.1"/>
    <property type="molecule type" value="Genomic_DNA"/>
</dbReference>
<comment type="caution">
    <text evidence="3">The sequence shown here is derived from an EMBL/GenBank/DDBJ whole genome shotgun (WGS) entry which is preliminary data.</text>
</comment>
<sequence>MTSLIAPLTTTFTAPVSCASSTGIHIVACDGGSGKGCVWWAEGPLVPAASDCYPRSYDPFLGNYYSPGICPSGYTPACTSRNTLATLTETVYTCCPTALGYTYNCIGTPEFKWQSSLGCTVWLSGSEIAPSVSAALTFPSATFIAGQVTKLTSTERTEVGIGAYGIEVHYQANEDFEISITSAESSAEAQITSTTSSASKPSDTSTPPAATSGLSTGAAAGIGVGVTLAAIIVFLGVGVMLWRKKKKTRNQNSNIVNDNSNTNWSDAKTETGNKTPWEVHGDPVRVEMDGSQRSRPELGNHTHERFELG</sequence>
<reference evidence="3" key="2">
    <citation type="submission" date="2023-06" db="EMBL/GenBank/DDBJ databases">
        <authorList>
            <consortium name="Lawrence Berkeley National Laboratory"/>
            <person name="Haridas S."/>
            <person name="Hensen N."/>
            <person name="Bonometti L."/>
            <person name="Westerberg I."/>
            <person name="Brannstrom I.O."/>
            <person name="Guillou S."/>
            <person name="Cros-Aarteil S."/>
            <person name="Calhoun S."/>
            <person name="Kuo A."/>
            <person name="Mondo S."/>
            <person name="Pangilinan J."/>
            <person name="Riley R."/>
            <person name="Labutti K."/>
            <person name="Andreopoulos B."/>
            <person name="Lipzen A."/>
            <person name="Chen C."/>
            <person name="Yanf M."/>
            <person name="Daum C."/>
            <person name="Ng V."/>
            <person name="Clum A."/>
            <person name="Steindorff A."/>
            <person name="Ohm R."/>
            <person name="Martin F."/>
            <person name="Silar P."/>
            <person name="Natvig D."/>
            <person name="Lalanne C."/>
            <person name="Gautier V."/>
            <person name="Ament-Velasquez S.L."/>
            <person name="Kruys A."/>
            <person name="Hutchinson M.I."/>
            <person name="Powell A.J."/>
            <person name="Barry K."/>
            <person name="Miller A.N."/>
            <person name="Grigoriev I.V."/>
            <person name="Debuchy R."/>
            <person name="Gladieux P."/>
            <person name="Thoren M.H."/>
            <person name="Johannesson H."/>
        </authorList>
    </citation>
    <scope>NUCLEOTIDE SEQUENCE</scope>
    <source>
        <strain evidence="3">CBS 118394</strain>
    </source>
</reference>